<feature type="domain" description="RNase H type-1" evidence="8">
    <location>
        <begin position="1"/>
        <end position="153"/>
    </location>
</feature>
<dbReference type="InterPro" id="IPR050092">
    <property type="entry name" value="RNase_H"/>
</dbReference>
<evidence type="ECO:0000256" key="3">
    <source>
        <dbReference type="ARBA" id="ARBA00012180"/>
    </source>
</evidence>
<keyword evidence="6" id="KW-0255">Endonuclease</keyword>
<evidence type="ECO:0000256" key="7">
    <source>
        <dbReference type="ARBA" id="ARBA00022801"/>
    </source>
</evidence>
<dbReference type="SUPFAM" id="SSF53098">
    <property type="entry name" value="Ribonuclease H-like"/>
    <property type="match status" value="1"/>
</dbReference>
<dbReference type="GO" id="GO:0046872">
    <property type="term" value="F:metal ion binding"/>
    <property type="evidence" value="ECO:0007669"/>
    <property type="project" value="UniProtKB-KW"/>
</dbReference>
<dbReference type="STRING" id="742152.A0A2H3IW56"/>
<evidence type="ECO:0000313" key="10">
    <source>
        <dbReference type="Proteomes" id="UP000218811"/>
    </source>
</evidence>
<dbReference type="PANTHER" id="PTHR10642:SF26">
    <property type="entry name" value="RIBONUCLEASE H1"/>
    <property type="match status" value="1"/>
</dbReference>
<evidence type="ECO:0000256" key="5">
    <source>
        <dbReference type="ARBA" id="ARBA00022723"/>
    </source>
</evidence>
<dbReference type="InterPro" id="IPR036397">
    <property type="entry name" value="RNaseH_sf"/>
</dbReference>
<dbReference type="EMBL" id="KB467831">
    <property type="protein sequence ID" value="PCH34222.1"/>
    <property type="molecule type" value="Genomic_DNA"/>
</dbReference>
<dbReference type="GO" id="GO:0003676">
    <property type="term" value="F:nucleic acid binding"/>
    <property type="evidence" value="ECO:0007669"/>
    <property type="project" value="InterPro"/>
</dbReference>
<evidence type="ECO:0000313" key="9">
    <source>
        <dbReference type="EMBL" id="PCH34222.1"/>
    </source>
</evidence>
<gene>
    <name evidence="9" type="ORF">WOLCODRAFT_63251</name>
</gene>
<dbReference type="PANTHER" id="PTHR10642">
    <property type="entry name" value="RIBONUCLEASE H1"/>
    <property type="match status" value="1"/>
</dbReference>
<keyword evidence="10" id="KW-1185">Reference proteome</keyword>
<evidence type="ECO:0000256" key="1">
    <source>
        <dbReference type="ARBA" id="ARBA00000077"/>
    </source>
</evidence>
<keyword evidence="7" id="KW-0378">Hydrolase</keyword>
<dbReference type="Gene3D" id="3.30.420.10">
    <property type="entry name" value="Ribonuclease H-like superfamily/Ribonuclease H"/>
    <property type="match status" value="1"/>
</dbReference>
<dbReference type="InterPro" id="IPR012337">
    <property type="entry name" value="RNaseH-like_sf"/>
</dbReference>
<protein>
    <recommendedName>
        <fullName evidence="3">ribonuclease H</fullName>
        <ecNumber evidence="3">3.1.26.4</ecNumber>
    </recommendedName>
</protein>
<keyword evidence="5" id="KW-0479">Metal-binding</keyword>
<dbReference type="AlphaFoldDB" id="A0A2H3IW56"/>
<dbReference type="OrthoDB" id="407198at2759"/>
<dbReference type="Proteomes" id="UP000218811">
    <property type="component" value="Unassembled WGS sequence"/>
</dbReference>
<evidence type="ECO:0000256" key="2">
    <source>
        <dbReference type="ARBA" id="ARBA00005300"/>
    </source>
</evidence>
<organism evidence="9 10">
    <name type="scientific">Wolfiporia cocos (strain MD-104)</name>
    <name type="common">Brown rot fungus</name>
    <dbReference type="NCBI Taxonomy" id="742152"/>
    <lineage>
        <taxon>Eukaryota</taxon>
        <taxon>Fungi</taxon>
        <taxon>Dikarya</taxon>
        <taxon>Basidiomycota</taxon>
        <taxon>Agaricomycotina</taxon>
        <taxon>Agaricomycetes</taxon>
        <taxon>Polyporales</taxon>
        <taxon>Phaeolaceae</taxon>
        <taxon>Wolfiporia</taxon>
    </lineage>
</organism>
<dbReference type="PROSITE" id="PS50879">
    <property type="entry name" value="RNASE_H_1"/>
    <property type="match status" value="1"/>
</dbReference>
<sequence length="160" mass="17524">GQAGATAGIGVAISESKGDQWAIPVDNSMDASPRRSSQRAELLAAIEGLRRLSTAVADHFPRRFEGQRLYHRGLIIATDSEYVAKGVTEWFPAWKDNGWRNSQGASPANLDLSKSSMTTSLLSKRRYKMEVGFWRIGREHNNKADSLAKLAARNAPPALS</sequence>
<evidence type="ECO:0000259" key="8">
    <source>
        <dbReference type="PROSITE" id="PS50879"/>
    </source>
</evidence>
<evidence type="ECO:0000256" key="4">
    <source>
        <dbReference type="ARBA" id="ARBA00022722"/>
    </source>
</evidence>
<dbReference type="InterPro" id="IPR002156">
    <property type="entry name" value="RNaseH_domain"/>
</dbReference>
<reference evidence="9 10" key="1">
    <citation type="journal article" date="2012" name="Science">
        <title>The Paleozoic origin of enzymatic lignin decomposition reconstructed from 31 fungal genomes.</title>
        <authorList>
            <person name="Floudas D."/>
            <person name="Binder M."/>
            <person name="Riley R."/>
            <person name="Barry K."/>
            <person name="Blanchette R.A."/>
            <person name="Henrissat B."/>
            <person name="Martinez A.T."/>
            <person name="Otillar R."/>
            <person name="Spatafora J.W."/>
            <person name="Yadav J.S."/>
            <person name="Aerts A."/>
            <person name="Benoit I."/>
            <person name="Boyd A."/>
            <person name="Carlson A."/>
            <person name="Copeland A."/>
            <person name="Coutinho P.M."/>
            <person name="de Vries R.P."/>
            <person name="Ferreira P."/>
            <person name="Findley K."/>
            <person name="Foster B."/>
            <person name="Gaskell J."/>
            <person name="Glotzer D."/>
            <person name="Gorecki P."/>
            <person name="Heitman J."/>
            <person name="Hesse C."/>
            <person name="Hori C."/>
            <person name="Igarashi K."/>
            <person name="Jurgens J.A."/>
            <person name="Kallen N."/>
            <person name="Kersten P."/>
            <person name="Kohler A."/>
            <person name="Kuees U."/>
            <person name="Kumar T.K.A."/>
            <person name="Kuo A."/>
            <person name="LaButti K."/>
            <person name="Larrondo L.F."/>
            <person name="Lindquist E."/>
            <person name="Ling A."/>
            <person name="Lombard V."/>
            <person name="Lucas S."/>
            <person name="Lundell T."/>
            <person name="Martin R."/>
            <person name="McLaughlin D.J."/>
            <person name="Morgenstern I."/>
            <person name="Morin E."/>
            <person name="Murat C."/>
            <person name="Nagy L.G."/>
            <person name="Nolan M."/>
            <person name="Ohm R.A."/>
            <person name="Patyshakuliyeva A."/>
            <person name="Rokas A."/>
            <person name="Ruiz-Duenas F.J."/>
            <person name="Sabat G."/>
            <person name="Salamov A."/>
            <person name="Samejima M."/>
            <person name="Schmutz J."/>
            <person name="Slot J.C."/>
            <person name="St John F."/>
            <person name="Stenlid J."/>
            <person name="Sun H."/>
            <person name="Sun S."/>
            <person name="Syed K."/>
            <person name="Tsang A."/>
            <person name="Wiebenga A."/>
            <person name="Young D."/>
            <person name="Pisabarro A."/>
            <person name="Eastwood D.C."/>
            <person name="Martin F."/>
            <person name="Cullen D."/>
            <person name="Grigoriev I.V."/>
            <person name="Hibbett D.S."/>
        </authorList>
    </citation>
    <scope>NUCLEOTIDE SEQUENCE [LARGE SCALE GENOMIC DNA]</scope>
    <source>
        <strain evidence="9 10">MD-104</strain>
    </source>
</reference>
<dbReference type="GO" id="GO:0004523">
    <property type="term" value="F:RNA-DNA hybrid ribonuclease activity"/>
    <property type="evidence" value="ECO:0007669"/>
    <property type="project" value="UniProtKB-EC"/>
</dbReference>
<keyword evidence="4" id="KW-0540">Nuclease</keyword>
<dbReference type="EC" id="3.1.26.4" evidence="3"/>
<dbReference type="Pfam" id="PF00075">
    <property type="entry name" value="RNase_H"/>
    <property type="match status" value="1"/>
</dbReference>
<feature type="non-terminal residue" evidence="9">
    <location>
        <position position="1"/>
    </location>
</feature>
<dbReference type="OMA" id="PARWESI"/>
<comment type="similarity">
    <text evidence="2">Belongs to the RNase H family.</text>
</comment>
<accession>A0A2H3IW56</accession>
<name>A0A2H3IW56_WOLCO</name>
<dbReference type="GO" id="GO:0043137">
    <property type="term" value="P:DNA replication, removal of RNA primer"/>
    <property type="evidence" value="ECO:0007669"/>
    <property type="project" value="TreeGrafter"/>
</dbReference>
<comment type="catalytic activity">
    <reaction evidence="1">
        <text>Endonucleolytic cleavage to 5'-phosphomonoester.</text>
        <dbReference type="EC" id="3.1.26.4"/>
    </reaction>
</comment>
<evidence type="ECO:0000256" key="6">
    <source>
        <dbReference type="ARBA" id="ARBA00022759"/>
    </source>
</evidence>
<proteinExistence type="inferred from homology"/>